<dbReference type="Proteomes" id="UP001549146">
    <property type="component" value="Unassembled WGS sequence"/>
</dbReference>
<name>A0ABV2LSZ1_9FLAO</name>
<protein>
    <recommendedName>
        <fullName evidence="3">Lipocalin-like</fullName>
    </recommendedName>
</protein>
<evidence type="ECO:0000313" key="1">
    <source>
        <dbReference type="EMBL" id="MET3731696.1"/>
    </source>
</evidence>
<keyword evidence="2" id="KW-1185">Reference proteome</keyword>
<sequence>MPKFPFIYLILALVFFGCKDKEFEQRLLKKEKELNLREAAILESENELATLRQFKDSLEKLNQPVDSLVAYTEWPDSLQGIWSSKVICAKSDCADYLVGDQRSDQWKFTQDSTRIMVEVFNQKNEMVRVYNAEFDEKEIKLNFQTDPTSTKHVEMEILLNSFKKNRMSGTRTIKVNQNCLASFSVELTKMTPKNN</sequence>
<comment type="caution">
    <text evidence="1">The sequence shown here is derived from an EMBL/GenBank/DDBJ whole genome shotgun (WGS) entry which is preliminary data.</text>
</comment>
<organism evidence="1 2">
    <name type="scientific">Moheibacter stercoris</name>
    <dbReference type="NCBI Taxonomy" id="1628251"/>
    <lineage>
        <taxon>Bacteria</taxon>
        <taxon>Pseudomonadati</taxon>
        <taxon>Bacteroidota</taxon>
        <taxon>Flavobacteriia</taxon>
        <taxon>Flavobacteriales</taxon>
        <taxon>Weeksellaceae</taxon>
        <taxon>Moheibacter</taxon>
    </lineage>
</organism>
<accession>A0ABV2LSZ1</accession>
<evidence type="ECO:0000313" key="2">
    <source>
        <dbReference type="Proteomes" id="UP001549146"/>
    </source>
</evidence>
<dbReference type="EMBL" id="JBEPMO010000005">
    <property type="protein sequence ID" value="MET3731696.1"/>
    <property type="molecule type" value="Genomic_DNA"/>
</dbReference>
<gene>
    <name evidence="1" type="ORF">ABID46_001270</name>
</gene>
<proteinExistence type="predicted"/>
<evidence type="ECO:0008006" key="3">
    <source>
        <dbReference type="Google" id="ProtNLM"/>
    </source>
</evidence>
<dbReference type="PROSITE" id="PS51257">
    <property type="entry name" value="PROKAR_LIPOPROTEIN"/>
    <property type="match status" value="1"/>
</dbReference>
<dbReference type="RefSeq" id="WP_354508201.1">
    <property type="nucleotide sequence ID" value="NZ_JBEPMO010000005.1"/>
</dbReference>
<reference evidence="1 2" key="1">
    <citation type="submission" date="2024-06" db="EMBL/GenBank/DDBJ databases">
        <title>Genomic Encyclopedia of Type Strains, Phase IV (KMG-IV): sequencing the most valuable type-strain genomes for metagenomic binning, comparative biology and taxonomic classification.</title>
        <authorList>
            <person name="Goeker M."/>
        </authorList>
    </citation>
    <scope>NUCLEOTIDE SEQUENCE [LARGE SCALE GENOMIC DNA]</scope>
    <source>
        <strain evidence="1 2">DSM 29388</strain>
    </source>
</reference>